<keyword evidence="3" id="KW-1185">Reference proteome</keyword>
<reference evidence="2 3" key="1">
    <citation type="journal article" date="2016" name="PLoS Pathog.">
        <title>Biosynthesis of antibiotic leucinostatins in bio-control fungus Purpureocillium lilacinum and their inhibition on phytophthora revealed by genome mining.</title>
        <authorList>
            <person name="Wang G."/>
            <person name="Liu Z."/>
            <person name="Lin R."/>
            <person name="Li E."/>
            <person name="Mao Z."/>
            <person name="Ling J."/>
            <person name="Yang Y."/>
            <person name="Yin W.B."/>
            <person name="Xie B."/>
        </authorList>
    </citation>
    <scope>NUCLEOTIDE SEQUENCE [LARGE SCALE GENOMIC DNA]</scope>
    <source>
        <strain evidence="2">170</strain>
    </source>
</reference>
<dbReference type="RefSeq" id="XP_018146583.1">
    <property type="nucleotide sequence ID" value="XM_018282205.1"/>
</dbReference>
<protein>
    <submittedName>
        <fullName evidence="2">Uncharacterized protein</fullName>
    </submittedName>
</protein>
<feature type="region of interest" description="Disordered" evidence="1">
    <location>
        <begin position="1"/>
        <end position="21"/>
    </location>
</feature>
<sequence length="239" mass="27287">MAQNSKTVKTSPSWRHIRVGPHPFPGDLDKINAQWMDARRPMMDAFFQYVYADKTGAANVVACLRGGAEYRVCNLLMKKGLNFVYQEEFAYLVDEKLWGKFWDDANASGLVAKDLDNPKWPWSHVKSLTKQGEISRHYDAYLTKKRQPPVYTSSATQTIEGNPKPVSKVRYCRTQVKDSCDERWKTIKTEVWGDDGDWTNAQSVLGWPDGRKPKRAKREEVEALSEPVSQRGVISAREG</sequence>
<dbReference type="KEGG" id="pchm:VFPPC_02580"/>
<organism evidence="2 3">
    <name type="scientific">Pochonia chlamydosporia 170</name>
    <dbReference type="NCBI Taxonomy" id="1380566"/>
    <lineage>
        <taxon>Eukaryota</taxon>
        <taxon>Fungi</taxon>
        <taxon>Dikarya</taxon>
        <taxon>Ascomycota</taxon>
        <taxon>Pezizomycotina</taxon>
        <taxon>Sordariomycetes</taxon>
        <taxon>Hypocreomycetidae</taxon>
        <taxon>Hypocreales</taxon>
        <taxon>Clavicipitaceae</taxon>
        <taxon>Pochonia</taxon>
    </lineage>
</organism>
<name>A0A179FWK4_METCM</name>
<comment type="caution">
    <text evidence="2">The sequence shown here is derived from an EMBL/GenBank/DDBJ whole genome shotgun (WGS) entry which is preliminary data.</text>
</comment>
<gene>
    <name evidence="2" type="ORF">VFPPC_02580</name>
</gene>
<feature type="region of interest" description="Disordered" evidence="1">
    <location>
        <begin position="203"/>
        <end position="239"/>
    </location>
</feature>
<dbReference type="GeneID" id="28846199"/>
<feature type="compositionally biased region" description="Polar residues" evidence="1">
    <location>
        <begin position="1"/>
        <end position="13"/>
    </location>
</feature>
<evidence type="ECO:0000256" key="1">
    <source>
        <dbReference type="SAM" id="MobiDB-lite"/>
    </source>
</evidence>
<dbReference type="EMBL" id="LSBJ02000002">
    <property type="protein sequence ID" value="OAQ70046.1"/>
    <property type="molecule type" value="Genomic_DNA"/>
</dbReference>
<evidence type="ECO:0000313" key="3">
    <source>
        <dbReference type="Proteomes" id="UP000078397"/>
    </source>
</evidence>
<accession>A0A179FWK4</accession>
<evidence type="ECO:0000313" key="2">
    <source>
        <dbReference type="EMBL" id="OAQ70046.1"/>
    </source>
</evidence>
<dbReference type="AlphaFoldDB" id="A0A179FWK4"/>
<dbReference type="Proteomes" id="UP000078397">
    <property type="component" value="Unassembled WGS sequence"/>
</dbReference>
<proteinExistence type="predicted"/>